<dbReference type="Gene3D" id="2.80.10.50">
    <property type="match status" value="2"/>
</dbReference>
<feature type="non-terminal residue" evidence="2">
    <location>
        <position position="1"/>
    </location>
</feature>
<dbReference type="Proteomes" id="UP000183567">
    <property type="component" value="Unassembled WGS sequence"/>
</dbReference>
<dbReference type="InterPro" id="IPR035992">
    <property type="entry name" value="Ricin_B-like_lectins"/>
</dbReference>
<dbReference type="PROSITE" id="PS50231">
    <property type="entry name" value="RICIN_B_LECTIN"/>
    <property type="match status" value="1"/>
</dbReference>
<comment type="caution">
    <text evidence="2">The sequence shown here is derived from an EMBL/GenBank/DDBJ whole genome shotgun (WGS) entry which is preliminary data.</text>
</comment>
<dbReference type="AlphaFoldDB" id="A0A1J8QXM9"/>
<dbReference type="EMBL" id="LVVM01001609">
    <property type="protein sequence ID" value="OJA18153.1"/>
    <property type="molecule type" value="Genomic_DNA"/>
</dbReference>
<feature type="domain" description="Ricin B lectin" evidence="1">
    <location>
        <begin position="58"/>
        <end position="243"/>
    </location>
</feature>
<name>A0A1J8QXM9_9AGAM</name>
<evidence type="ECO:0000313" key="2">
    <source>
        <dbReference type="EMBL" id="OJA18153.1"/>
    </source>
</evidence>
<organism evidence="2 3">
    <name type="scientific">Rhizopogon vesiculosus</name>
    <dbReference type="NCBI Taxonomy" id="180088"/>
    <lineage>
        <taxon>Eukaryota</taxon>
        <taxon>Fungi</taxon>
        <taxon>Dikarya</taxon>
        <taxon>Basidiomycota</taxon>
        <taxon>Agaricomycotina</taxon>
        <taxon>Agaricomycetes</taxon>
        <taxon>Agaricomycetidae</taxon>
        <taxon>Boletales</taxon>
        <taxon>Suillineae</taxon>
        <taxon>Rhizopogonaceae</taxon>
        <taxon>Rhizopogon</taxon>
    </lineage>
</organism>
<dbReference type="InterPro" id="IPR000772">
    <property type="entry name" value="Ricin_B_lectin"/>
</dbReference>
<evidence type="ECO:0000259" key="1">
    <source>
        <dbReference type="SMART" id="SM00458"/>
    </source>
</evidence>
<accession>A0A1J8QXM9</accession>
<evidence type="ECO:0000313" key="3">
    <source>
        <dbReference type="Proteomes" id="UP000183567"/>
    </source>
</evidence>
<dbReference type="SMART" id="SM00458">
    <property type="entry name" value="RICIN"/>
    <property type="match status" value="1"/>
</dbReference>
<dbReference type="SUPFAM" id="SSF50370">
    <property type="entry name" value="Ricin B-like lectins"/>
    <property type="match status" value="2"/>
</dbReference>
<protein>
    <recommendedName>
        <fullName evidence="1">Ricin B lectin domain-containing protein</fullName>
    </recommendedName>
</protein>
<sequence length="341" mass="37725">DPLRLSLWRLTKTSLCYRKLNCTEINAQVAVVLPYPEYKESNCWQLSNIIIMASIQDQHTYTLTNCQGGTVLDLSGTDNYSIIGYQNHNGTNQQWAFERADTYWFIKSAGSDQYLGILGDISSAQNGIRVIAVSSPFAWVVEDSDVSGAQGVRILARGTDFSLDLDGGNSADSTKVQLWGRWKGANQIWAATARNWPMSIQDQRAYTLINRKGGTVLDLSGGDNYSIIGYHDHGGPNQSWIFQRDDSGGNNWYIKSAGSGQFLGIEGHIDNIRDGTRVVAVSSPFRWNIEDSDIPGVQGIRILAHGTVFSVDLSDHGNSAEGTKVELWGRWTGPNQIWEVK</sequence>
<dbReference type="Pfam" id="PF14200">
    <property type="entry name" value="RicinB_lectin_2"/>
    <property type="match status" value="2"/>
</dbReference>
<dbReference type="CDD" id="cd23422">
    <property type="entry name" value="beta-trefoil_Ricin_MPL_CNL"/>
    <property type="match status" value="2"/>
</dbReference>
<dbReference type="OrthoDB" id="2131701at2759"/>
<proteinExistence type="predicted"/>
<gene>
    <name evidence="2" type="ORF">AZE42_09632</name>
</gene>
<keyword evidence="3" id="KW-1185">Reference proteome</keyword>
<reference evidence="2 3" key="1">
    <citation type="submission" date="2016-03" db="EMBL/GenBank/DDBJ databases">
        <title>Comparative genomics of the ectomycorrhizal sister species Rhizopogon vinicolor and Rhizopogon vesiculosus (Basidiomycota: Boletales) reveals a divergence of the mating type B locus.</title>
        <authorList>
            <person name="Mujic A.B."/>
            <person name="Kuo A."/>
            <person name="Tritt A."/>
            <person name="Lipzen A."/>
            <person name="Chen C."/>
            <person name="Johnson J."/>
            <person name="Sharma A."/>
            <person name="Barry K."/>
            <person name="Grigoriev I.V."/>
            <person name="Spatafora J.W."/>
        </authorList>
    </citation>
    <scope>NUCLEOTIDE SEQUENCE [LARGE SCALE GENOMIC DNA]</scope>
    <source>
        <strain evidence="2 3">AM-OR11-056</strain>
    </source>
</reference>